<evidence type="ECO:0000256" key="4">
    <source>
        <dbReference type="ARBA" id="ARBA00022614"/>
    </source>
</evidence>
<dbReference type="AlphaFoldDB" id="A0A2H5QAD9"/>
<dbReference type="InterPro" id="IPR001245">
    <property type="entry name" value="Ser-Thr/Tyr_kinase_cat_dom"/>
</dbReference>
<comment type="subcellular location">
    <subcellularLocation>
        <location evidence="1">Membrane</location>
        <topology evidence="1">Single-pass type I membrane protein</topology>
    </subcellularLocation>
</comment>
<evidence type="ECO:0000256" key="6">
    <source>
        <dbReference type="ARBA" id="ARBA00022692"/>
    </source>
</evidence>
<dbReference type="FunFam" id="1.10.510.10:FF:000453">
    <property type="entry name" value="LRR receptor-like serine/threonine-protein kinase HSL2"/>
    <property type="match status" value="1"/>
</dbReference>
<dbReference type="FunFam" id="3.30.200.20:FF:000328">
    <property type="entry name" value="Leucine-rich repeat protein kinase family protein"/>
    <property type="match status" value="1"/>
</dbReference>
<dbReference type="FunFam" id="3.80.10.10:FF:000542">
    <property type="entry name" value="Leucine-rich repeat protein kinase family protein"/>
    <property type="match status" value="1"/>
</dbReference>
<feature type="domain" description="Protein kinase" evidence="19">
    <location>
        <begin position="638"/>
        <end position="911"/>
    </location>
</feature>
<gene>
    <name evidence="20" type="ORF">CUMW_211320</name>
</gene>
<keyword evidence="8" id="KW-0677">Repeat</keyword>
<dbReference type="EC" id="2.7.11.1" evidence="2"/>
<evidence type="ECO:0000256" key="15">
    <source>
        <dbReference type="ARBA" id="ARBA00023180"/>
    </source>
</evidence>
<evidence type="ECO:0000256" key="17">
    <source>
        <dbReference type="SAM" id="Phobius"/>
    </source>
</evidence>
<dbReference type="GO" id="GO:0004674">
    <property type="term" value="F:protein serine/threonine kinase activity"/>
    <property type="evidence" value="ECO:0007669"/>
    <property type="project" value="UniProtKB-KW"/>
</dbReference>
<dbReference type="Gene3D" id="3.80.10.10">
    <property type="entry name" value="Ribonuclease Inhibitor"/>
    <property type="match status" value="4"/>
</dbReference>
<evidence type="ECO:0000313" key="20">
    <source>
        <dbReference type="EMBL" id="GAY61610.1"/>
    </source>
</evidence>
<dbReference type="Proteomes" id="UP000236630">
    <property type="component" value="Unassembled WGS sequence"/>
</dbReference>
<keyword evidence="21" id="KW-1185">Reference proteome</keyword>
<feature type="chain" id="PRO_5014121874" description="non-specific serine/threonine protein kinase" evidence="18">
    <location>
        <begin position="25"/>
        <end position="963"/>
    </location>
</feature>
<dbReference type="EMBL" id="BDQV01000275">
    <property type="protein sequence ID" value="GAY61610.1"/>
    <property type="molecule type" value="Genomic_DNA"/>
</dbReference>
<keyword evidence="6 17" id="KW-0812">Transmembrane</keyword>
<feature type="binding site" evidence="16">
    <location>
        <position position="666"/>
    </location>
    <ligand>
        <name>ATP</name>
        <dbReference type="ChEBI" id="CHEBI:30616"/>
    </ligand>
</feature>
<organism evidence="20 21">
    <name type="scientific">Citrus unshiu</name>
    <name type="common">Satsuma mandarin</name>
    <name type="synonym">Citrus nobilis var. unshiu</name>
    <dbReference type="NCBI Taxonomy" id="55188"/>
    <lineage>
        <taxon>Eukaryota</taxon>
        <taxon>Viridiplantae</taxon>
        <taxon>Streptophyta</taxon>
        <taxon>Embryophyta</taxon>
        <taxon>Tracheophyta</taxon>
        <taxon>Spermatophyta</taxon>
        <taxon>Magnoliopsida</taxon>
        <taxon>eudicotyledons</taxon>
        <taxon>Gunneridae</taxon>
        <taxon>Pentapetalae</taxon>
        <taxon>rosids</taxon>
        <taxon>malvids</taxon>
        <taxon>Sapindales</taxon>
        <taxon>Rutaceae</taxon>
        <taxon>Aurantioideae</taxon>
        <taxon>Citrus</taxon>
    </lineage>
</organism>
<dbReference type="InterPro" id="IPR000719">
    <property type="entry name" value="Prot_kinase_dom"/>
</dbReference>
<evidence type="ECO:0000256" key="13">
    <source>
        <dbReference type="ARBA" id="ARBA00023136"/>
    </source>
</evidence>
<protein>
    <recommendedName>
        <fullName evidence="2">non-specific serine/threonine protein kinase</fullName>
        <ecNumber evidence="2">2.7.11.1</ecNumber>
    </recommendedName>
</protein>
<dbReference type="Gene3D" id="3.30.200.20">
    <property type="entry name" value="Phosphorylase Kinase, domain 1"/>
    <property type="match status" value="1"/>
</dbReference>
<dbReference type="CDD" id="cd14066">
    <property type="entry name" value="STKc_IRAK"/>
    <property type="match status" value="1"/>
</dbReference>
<feature type="transmembrane region" description="Helical" evidence="17">
    <location>
        <begin position="565"/>
        <end position="590"/>
    </location>
</feature>
<evidence type="ECO:0000256" key="10">
    <source>
        <dbReference type="ARBA" id="ARBA00022777"/>
    </source>
</evidence>
<evidence type="ECO:0000256" key="2">
    <source>
        <dbReference type="ARBA" id="ARBA00012513"/>
    </source>
</evidence>
<keyword evidence="14" id="KW-0675">Receptor</keyword>
<dbReference type="InterPro" id="IPR008271">
    <property type="entry name" value="Ser/Thr_kinase_AS"/>
</dbReference>
<dbReference type="InterPro" id="IPR032675">
    <property type="entry name" value="LRR_dom_sf"/>
</dbReference>
<dbReference type="SUPFAM" id="SSF52058">
    <property type="entry name" value="L domain-like"/>
    <property type="match status" value="1"/>
</dbReference>
<keyword evidence="5" id="KW-0808">Transferase</keyword>
<dbReference type="PROSITE" id="PS00108">
    <property type="entry name" value="PROTEIN_KINASE_ST"/>
    <property type="match status" value="1"/>
</dbReference>
<evidence type="ECO:0000256" key="18">
    <source>
        <dbReference type="SAM" id="SignalP"/>
    </source>
</evidence>
<keyword evidence="4" id="KW-0433">Leucine-rich repeat</keyword>
<keyword evidence="11 16" id="KW-0067">ATP-binding</keyword>
<evidence type="ECO:0000256" key="9">
    <source>
        <dbReference type="ARBA" id="ARBA00022741"/>
    </source>
</evidence>
<dbReference type="GO" id="GO:0016020">
    <property type="term" value="C:membrane"/>
    <property type="evidence" value="ECO:0007669"/>
    <property type="project" value="UniProtKB-SubCell"/>
</dbReference>
<dbReference type="InterPro" id="IPR017441">
    <property type="entry name" value="Protein_kinase_ATP_BS"/>
</dbReference>
<dbReference type="PANTHER" id="PTHR45974:SF266">
    <property type="entry name" value="LEUCINE-RICH REPEAT RECEPTOR PROTEIN KINASE HPCA1"/>
    <property type="match status" value="1"/>
</dbReference>
<evidence type="ECO:0000256" key="12">
    <source>
        <dbReference type="ARBA" id="ARBA00022989"/>
    </source>
</evidence>
<proteinExistence type="predicted"/>
<dbReference type="PROSITE" id="PS00107">
    <property type="entry name" value="PROTEIN_KINASE_ATP"/>
    <property type="match status" value="1"/>
</dbReference>
<dbReference type="InterPro" id="IPR001611">
    <property type="entry name" value="Leu-rich_rpt"/>
</dbReference>
<keyword evidence="7 18" id="KW-0732">Signal</keyword>
<evidence type="ECO:0000256" key="14">
    <source>
        <dbReference type="ARBA" id="ARBA00023170"/>
    </source>
</evidence>
<sequence length="963" mass="106187">MGVKRKVFLLSVYLQFLIIAAVTNDNDFVILKALKDDIWENEPPNWKNNDPCGDNWEGIGCTNSRVTSITLSGMGLKGQLSGDITGLTELHTLDLSNNKDLRGPLPTTIGNLKKLSNLMLVGCSFSGPIPDSIGSLQELVLLSVFVPMDQSLNSNGFSGRVPPSIGNLSNLYWLDLTDNKLEGEIPVSDGNSPGLDMLVRAKHFHFGKNQLSGSIPEKLFRPDMVLIHVLFDSNNLTGELPDTLGLVKSLEVVRFDRNSLSGPVPSNLNNLTSVNELYLSNNKLTGAMPNLTGLSVLSYLDMSNNSFDASEVPSWFSSMQSLTTLMMENTNLEGQIPANLFSIPHLQTVVMKTNELNGTLDLGTSYSENLLVNLQNNRISAYTERGGAPAVKLTLIDNPICQELGTAKGYCQLSQPISPYSTKQKNCLPAPCNANQSSSPNCQCAYPYTGTLVFRSLSFSDLGNTTYYEILEQNVTTSFQSTYKLPIDSISLSYPHKNNFEYLELSIQFFPSGQERFNRTGVSSVGFVLSNQIYSPPPLFGPMFFNGDQYQYFAESGGSNKSTSIGVIIGAAAAGCVVLLLLLFAGVYAYHQKRRAEKANEQNPFAHWDMNKSSGSIPQLKGARCFSFEEVKKYTNNFSDANDVGSGGYGKVYKGTLPNGQLIAIKRAQQGSMQGGQEFKMEIELLSRVHHKNLVSLLGFCFDRGEQMLIYEFVPNGSLGDSLSGKNGIRLDWIRRLKIALGAARGLSYLHELANPPIIHRDIKSSNILLDERLNAKVADFGLSKSMSDSEKDHITTQVKGTMGYLDPEYYMTQQLTEKSDVYSFGVLMLELLTGRRPIERGKYIVREIRTVMDKKKELYNLYELIDPTIGLSTTLKGFEKYVDLALKCVQESGDDRPTMSEVVKDIENILQQAGLNPNAESASSSASYEDASKGNFHHPYCNEEGFDYGYSGGFPTSKIEPQ</sequence>
<keyword evidence="10" id="KW-0418">Kinase</keyword>
<dbReference type="PANTHER" id="PTHR45974">
    <property type="entry name" value="RECEPTOR-LIKE PROTEIN 55"/>
    <property type="match status" value="1"/>
</dbReference>
<reference evidence="20 21" key="1">
    <citation type="journal article" date="2017" name="Front. Genet.">
        <title>Draft sequencing of the heterozygous diploid genome of Satsuma (Citrus unshiu Marc.) using a hybrid assembly approach.</title>
        <authorList>
            <person name="Shimizu T."/>
            <person name="Tanizawa Y."/>
            <person name="Mochizuki T."/>
            <person name="Nagasaki H."/>
            <person name="Yoshioka T."/>
            <person name="Toyoda A."/>
            <person name="Fujiyama A."/>
            <person name="Kaminuma E."/>
            <person name="Nakamura Y."/>
        </authorList>
    </citation>
    <scope>NUCLEOTIDE SEQUENCE [LARGE SCALE GENOMIC DNA]</scope>
    <source>
        <strain evidence="21">cv. Miyagawa wase</strain>
    </source>
</reference>
<keyword evidence="15" id="KW-0325">Glycoprotein</keyword>
<keyword evidence="3" id="KW-0723">Serine/threonine-protein kinase</keyword>
<feature type="signal peptide" evidence="18">
    <location>
        <begin position="1"/>
        <end position="24"/>
    </location>
</feature>
<evidence type="ECO:0000259" key="19">
    <source>
        <dbReference type="PROSITE" id="PS50011"/>
    </source>
</evidence>
<evidence type="ECO:0000313" key="21">
    <source>
        <dbReference type="Proteomes" id="UP000236630"/>
    </source>
</evidence>
<evidence type="ECO:0000256" key="1">
    <source>
        <dbReference type="ARBA" id="ARBA00004479"/>
    </source>
</evidence>
<dbReference type="Pfam" id="PF00560">
    <property type="entry name" value="LRR_1"/>
    <property type="match status" value="1"/>
</dbReference>
<name>A0A2H5QAD9_CITUN</name>
<dbReference type="SMART" id="SM00220">
    <property type="entry name" value="S_TKc"/>
    <property type="match status" value="1"/>
</dbReference>
<dbReference type="Pfam" id="PF07714">
    <property type="entry name" value="PK_Tyr_Ser-Thr"/>
    <property type="match status" value="1"/>
</dbReference>
<evidence type="ECO:0000256" key="3">
    <source>
        <dbReference type="ARBA" id="ARBA00022527"/>
    </source>
</evidence>
<dbReference type="InterPro" id="IPR011009">
    <property type="entry name" value="Kinase-like_dom_sf"/>
</dbReference>
<comment type="caution">
    <text evidence="20">The sequence shown here is derived from an EMBL/GenBank/DDBJ whole genome shotgun (WGS) entry which is preliminary data.</text>
</comment>
<dbReference type="FunFam" id="3.80.10.10:FF:000363">
    <property type="entry name" value="Leucine-rich repeat family protein"/>
    <property type="match status" value="1"/>
</dbReference>
<evidence type="ECO:0000256" key="16">
    <source>
        <dbReference type="PROSITE-ProRule" id="PRU10141"/>
    </source>
</evidence>
<evidence type="ECO:0000256" key="5">
    <source>
        <dbReference type="ARBA" id="ARBA00022679"/>
    </source>
</evidence>
<evidence type="ECO:0000256" key="11">
    <source>
        <dbReference type="ARBA" id="ARBA00022840"/>
    </source>
</evidence>
<evidence type="ECO:0000256" key="7">
    <source>
        <dbReference type="ARBA" id="ARBA00022729"/>
    </source>
</evidence>
<dbReference type="SUPFAM" id="SSF56112">
    <property type="entry name" value="Protein kinase-like (PK-like)"/>
    <property type="match status" value="1"/>
</dbReference>
<keyword evidence="13 17" id="KW-0472">Membrane</keyword>
<evidence type="ECO:0000256" key="8">
    <source>
        <dbReference type="ARBA" id="ARBA00022737"/>
    </source>
</evidence>
<dbReference type="GO" id="GO:0005524">
    <property type="term" value="F:ATP binding"/>
    <property type="evidence" value="ECO:0007669"/>
    <property type="project" value="UniProtKB-UniRule"/>
</dbReference>
<keyword evidence="12 17" id="KW-1133">Transmembrane helix</keyword>
<keyword evidence="9 16" id="KW-0547">Nucleotide-binding</keyword>
<dbReference type="Gene3D" id="1.10.510.10">
    <property type="entry name" value="Transferase(Phosphotransferase) domain 1"/>
    <property type="match status" value="1"/>
</dbReference>
<dbReference type="PROSITE" id="PS50011">
    <property type="entry name" value="PROTEIN_KINASE_DOM"/>
    <property type="match status" value="1"/>
</dbReference>
<accession>A0A2H5QAD9</accession>